<dbReference type="InterPro" id="IPR001789">
    <property type="entry name" value="Sig_transdc_resp-reg_receiver"/>
</dbReference>
<dbReference type="SMART" id="SM00387">
    <property type="entry name" value="HATPase_c"/>
    <property type="match status" value="1"/>
</dbReference>
<name>B7K8K3_GLOC7</name>
<evidence type="ECO:0000256" key="4">
    <source>
        <dbReference type="ARBA" id="ARBA00022679"/>
    </source>
</evidence>
<dbReference type="PROSITE" id="PS50110">
    <property type="entry name" value="RESPONSE_REGULATORY"/>
    <property type="match status" value="1"/>
</dbReference>
<dbReference type="InterPro" id="IPR005467">
    <property type="entry name" value="His_kinase_dom"/>
</dbReference>
<dbReference type="SUPFAM" id="SSF55874">
    <property type="entry name" value="ATPase domain of HSP90 chaperone/DNA topoisomerase II/histidine kinase"/>
    <property type="match status" value="1"/>
</dbReference>
<evidence type="ECO:0000256" key="9">
    <source>
        <dbReference type="SAM" id="Coils"/>
    </source>
</evidence>
<feature type="coiled-coil region" evidence="9">
    <location>
        <begin position="465"/>
        <end position="499"/>
    </location>
</feature>
<evidence type="ECO:0000256" key="1">
    <source>
        <dbReference type="ARBA" id="ARBA00000085"/>
    </source>
</evidence>
<accession>B7K8K3</accession>
<evidence type="ECO:0000313" key="15">
    <source>
        <dbReference type="EMBL" id="ACK71201.1"/>
    </source>
</evidence>
<dbReference type="SMART" id="SM00448">
    <property type="entry name" value="REC"/>
    <property type="match status" value="1"/>
</dbReference>
<evidence type="ECO:0000256" key="3">
    <source>
        <dbReference type="ARBA" id="ARBA00022553"/>
    </source>
</evidence>
<dbReference type="Pfam" id="PF02518">
    <property type="entry name" value="HATPase_c"/>
    <property type="match status" value="1"/>
</dbReference>
<dbReference type="SUPFAM" id="SSF52172">
    <property type="entry name" value="CheY-like"/>
    <property type="match status" value="1"/>
</dbReference>
<dbReference type="SUPFAM" id="SSF47384">
    <property type="entry name" value="Homodimeric domain of signal transducing histidine kinase"/>
    <property type="match status" value="1"/>
</dbReference>
<dbReference type="InterPro" id="IPR036097">
    <property type="entry name" value="HisK_dim/P_sf"/>
</dbReference>
<keyword evidence="4" id="KW-0808">Transferase</keyword>
<dbReference type="eggNOG" id="COG0643">
    <property type="taxonomic scope" value="Bacteria"/>
</dbReference>
<dbReference type="AlphaFoldDB" id="B7K8K3"/>
<dbReference type="GO" id="GO:0000155">
    <property type="term" value="F:phosphorelay sensor kinase activity"/>
    <property type="evidence" value="ECO:0007669"/>
    <property type="project" value="InterPro"/>
</dbReference>
<keyword evidence="5 15" id="KW-0418">Kinase</keyword>
<gene>
    <name evidence="15" type="ordered locus">PCC7424_2792</name>
</gene>
<dbReference type="Pfam" id="PF02895">
    <property type="entry name" value="H-kinase_dim"/>
    <property type="match status" value="1"/>
</dbReference>
<feature type="region of interest" description="Disordered" evidence="10">
    <location>
        <begin position="849"/>
        <end position="879"/>
    </location>
</feature>
<dbReference type="CDD" id="cd00088">
    <property type="entry name" value="HPT"/>
    <property type="match status" value="1"/>
</dbReference>
<dbReference type="PROSITE" id="PS50851">
    <property type="entry name" value="CHEW"/>
    <property type="match status" value="1"/>
</dbReference>
<sequence>MNSEQQVKLHFLDEANDYLSEIESGVLGLSKATNQHLKTLDSSLRAAHSIKGGAAMMGYKTLSFFAHRLEDFLKVIKAHQAKQVDRNIERLLLESLDCLRKIINFYHQGNYEIDQSWLETEVNPIFAQLYSHLGEPTVEETTKLISAEAGNEEIIELLFQTEVNTCLQRLEEVLNSPEKICLKEEFALAAQELGGLGEMLELKSFSLLCENINHHLENANHENQIGEICRLSLQALRRSQALILVGQKDKLPSAIEWEIPWELENGQPEVEELEMVAIDLEELEHLENLEVSTEDFSFLNEENFEEDLIPLMGIETFNQVEIHQDYEELEPPSFSEASESENTIRVGIRQLEELSDLVGELTIERNGLNLQLSSLRDLFSFLKTRLKTLDEFNFNLRTLYDQAGNWETAKLTEVGLTRKPDPLTALVSQSVMSSSNSVTSIAPPFLGSLWDQLEMDRYGQEHLFLQELMEKIVQIQEVAEDINLKLEDTRRKASNLTRTSKLLQDHVTKVRMRPFSDLVNGFPRAIREMELRYGKQVQLKINGSSTLIDRQILEALKDPLIHLLRNAFDHGIETPNERIKKGKLPVGTIEVSAGYRGNQTVISLKDDGAGINLEKIRLAAFEMGLDEATLVKASQKELLDLIFEPGFTTASQVTDLSGRGVGMDVVRTQVKQIRGQIHIDTIPGEGTTFMISVPFTLSVVRVLLVESGGIMFAFPSTTVEEMIIADPQMVVTSAGIDYLRWDEGIIPLYSLRDWLHFSRSHFKPQTEAMPTIDRPVVLIVTQGNETVALQMDSFWGEQEVSIRAIEGPIKLPAGFTGCTILGDGRVVPLVDTAGLLRLIEQNRSGKETAVLWTESESSTTTSHSFQEEETNSSNQPLSSQRSSHLIALEKATIMVVDDSINIRRFMALTLEKVGYRVQQARDGQEAIDKLKKGLPIAAVICDIEMPRLDGYGFLAQVKSEPMFRSLPVIMLTSRSGEKHREMALNLGASAYFSKPFQAQELLQALKGLITKK</sequence>
<evidence type="ECO:0000259" key="12">
    <source>
        <dbReference type="PROSITE" id="PS50110"/>
    </source>
</evidence>
<dbReference type="SUPFAM" id="SSF50341">
    <property type="entry name" value="CheW-like"/>
    <property type="match status" value="1"/>
</dbReference>
<evidence type="ECO:0000256" key="2">
    <source>
        <dbReference type="ARBA" id="ARBA00012438"/>
    </source>
</evidence>
<dbReference type="Pfam" id="PF01584">
    <property type="entry name" value="CheW"/>
    <property type="match status" value="1"/>
</dbReference>
<comment type="catalytic activity">
    <reaction evidence="1">
        <text>ATP + protein L-histidine = ADP + protein N-phospho-L-histidine.</text>
        <dbReference type="EC" id="2.7.13.3"/>
    </reaction>
</comment>
<dbReference type="InterPro" id="IPR003594">
    <property type="entry name" value="HATPase_dom"/>
</dbReference>
<dbReference type="Gene3D" id="3.30.565.10">
    <property type="entry name" value="Histidine kinase-like ATPase, C-terminal domain"/>
    <property type="match status" value="1"/>
</dbReference>
<organism evidence="15 16">
    <name type="scientific">Gloeothece citriformis (strain PCC 7424)</name>
    <name type="common">Cyanothece sp. (strain PCC 7424)</name>
    <dbReference type="NCBI Taxonomy" id="65393"/>
    <lineage>
        <taxon>Bacteria</taxon>
        <taxon>Bacillati</taxon>
        <taxon>Cyanobacteriota</taxon>
        <taxon>Cyanophyceae</taxon>
        <taxon>Oscillatoriophycideae</taxon>
        <taxon>Chroococcales</taxon>
        <taxon>Aphanothecaceae</taxon>
        <taxon>Gloeothece</taxon>
        <taxon>Gloeothece citriformis</taxon>
    </lineage>
</organism>
<dbReference type="STRING" id="65393.PCC7424_2792"/>
<dbReference type="Gene3D" id="2.30.30.40">
    <property type="entry name" value="SH3 Domains"/>
    <property type="match status" value="1"/>
</dbReference>
<keyword evidence="3 8" id="KW-0597">Phosphoprotein</keyword>
<dbReference type="InterPro" id="IPR002545">
    <property type="entry name" value="CheW-lke_dom"/>
</dbReference>
<dbReference type="OrthoDB" id="291966at2"/>
<keyword evidence="16" id="KW-1185">Reference proteome</keyword>
<dbReference type="SMART" id="SM00073">
    <property type="entry name" value="HPT"/>
    <property type="match status" value="1"/>
</dbReference>
<dbReference type="GO" id="GO:0006935">
    <property type="term" value="P:chemotaxis"/>
    <property type="evidence" value="ECO:0007669"/>
    <property type="project" value="InterPro"/>
</dbReference>
<evidence type="ECO:0000256" key="8">
    <source>
        <dbReference type="PROSITE-ProRule" id="PRU00169"/>
    </source>
</evidence>
<evidence type="ECO:0000256" key="6">
    <source>
        <dbReference type="ARBA" id="ARBA00023012"/>
    </source>
</evidence>
<dbReference type="PANTHER" id="PTHR43395:SF1">
    <property type="entry name" value="CHEMOTAXIS PROTEIN CHEA"/>
    <property type="match status" value="1"/>
</dbReference>
<dbReference type="EMBL" id="CP001291">
    <property type="protein sequence ID" value="ACK71201.1"/>
    <property type="molecule type" value="Genomic_DNA"/>
</dbReference>
<feature type="domain" description="CheW-like" evidence="13">
    <location>
        <begin position="699"/>
        <end position="841"/>
    </location>
</feature>
<dbReference type="Proteomes" id="UP000002384">
    <property type="component" value="Chromosome"/>
</dbReference>
<evidence type="ECO:0000256" key="7">
    <source>
        <dbReference type="PROSITE-ProRule" id="PRU00110"/>
    </source>
</evidence>
<dbReference type="SMART" id="SM00260">
    <property type="entry name" value="CheW"/>
    <property type="match status" value="1"/>
</dbReference>
<dbReference type="Pfam" id="PF00072">
    <property type="entry name" value="Response_reg"/>
    <property type="match status" value="1"/>
</dbReference>
<dbReference type="eggNOG" id="COG0745">
    <property type="taxonomic scope" value="Bacteria"/>
</dbReference>
<evidence type="ECO:0000259" key="11">
    <source>
        <dbReference type="PROSITE" id="PS50109"/>
    </source>
</evidence>
<dbReference type="KEGG" id="cyc:PCC7424_2792"/>
<dbReference type="SMART" id="SM01231">
    <property type="entry name" value="H-kinase_dim"/>
    <property type="match status" value="1"/>
</dbReference>
<dbReference type="InterPro" id="IPR036641">
    <property type="entry name" value="HPT_dom_sf"/>
</dbReference>
<dbReference type="InterPro" id="IPR051315">
    <property type="entry name" value="Bact_Chemotaxis_CheA"/>
</dbReference>
<evidence type="ECO:0000259" key="13">
    <source>
        <dbReference type="PROSITE" id="PS50851"/>
    </source>
</evidence>
<dbReference type="InterPro" id="IPR004358">
    <property type="entry name" value="Sig_transdc_His_kin-like_C"/>
</dbReference>
<dbReference type="eggNOG" id="COG2198">
    <property type="taxonomic scope" value="Bacteria"/>
</dbReference>
<reference evidence="16" key="1">
    <citation type="journal article" date="2011" name="MBio">
        <title>Novel metabolic attributes of the genus Cyanothece, comprising a group of unicellular nitrogen-fixing Cyanobacteria.</title>
        <authorList>
            <person name="Bandyopadhyay A."/>
            <person name="Elvitigala T."/>
            <person name="Welsh E."/>
            <person name="Stockel J."/>
            <person name="Liberton M."/>
            <person name="Min H."/>
            <person name="Sherman L.A."/>
            <person name="Pakrasi H.B."/>
        </authorList>
    </citation>
    <scope>NUCLEOTIDE SEQUENCE [LARGE SCALE GENOMIC DNA]</scope>
    <source>
        <strain evidence="16">PCC 7424</strain>
    </source>
</reference>
<evidence type="ECO:0000256" key="10">
    <source>
        <dbReference type="SAM" id="MobiDB-lite"/>
    </source>
</evidence>
<dbReference type="InterPro" id="IPR036061">
    <property type="entry name" value="CheW-like_dom_sf"/>
</dbReference>
<dbReference type="InterPro" id="IPR011006">
    <property type="entry name" value="CheY-like_superfamily"/>
</dbReference>
<dbReference type="GO" id="GO:0005737">
    <property type="term" value="C:cytoplasm"/>
    <property type="evidence" value="ECO:0007669"/>
    <property type="project" value="InterPro"/>
</dbReference>
<dbReference type="RefSeq" id="WP_015954802.1">
    <property type="nucleotide sequence ID" value="NC_011729.1"/>
</dbReference>
<feature type="modified residue" description="4-aspartylphosphate" evidence="8">
    <location>
        <position position="942"/>
    </location>
</feature>
<feature type="compositionally biased region" description="Low complexity" evidence="10">
    <location>
        <begin position="853"/>
        <end position="864"/>
    </location>
</feature>
<dbReference type="Pfam" id="PF01627">
    <property type="entry name" value="Hpt"/>
    <property type="match status" value="1"/>
</dbReference>
<dbReference type="SUPFAM" id="SSF47226">
    <property type="entry name" value="Histidine-containing phosphotransfer domain, HPT domain"/>
    <property type="match status" value="1"/>
</dbReference>
<dbReference type="Gene3D" id="1.20.120.160">
    <property type="entry name" value="HPT domain"/>
    <property type="match status" value="1"/>
</dbReference>
<evidence type="ECO:0000256" key="5">
    <source>
        <dbReference type="ARBA" id="ARBA00022777"/>
    </source>
</evidence>
<evidence type="ECO:0000313" key="16">
    <source>
        <dbReference type="Proteomes" id="UP000002384"/>
    </source>
</evidence>
<dbReference type="PANTHER" id="PTHR43395">
    <property type="entry name" value="SENSOR HISTIDINE KINASE CHEA"/>
    <property type="match status" value="1"/>
</dbReference>
<dbReference type="InterPro" id="IPR036890">
    <property type="entry name" value="HATPase_C_sf"/>
</dbReference>
<dbReference type="PROSITE" id="PS50109">
    <property type="entry name" value="HIS_KIN"/>
    <property type="match status" value="1"/>
</dbReference>
<protein>
    <recommendedName>
        <fullName evidence="2">histidine kinase</fullName>
        <ecNumber evidence="2">2.7.13.3</ecNumber>
    </recommendedName>
</protein>
<feature type="domain" description="Histidine kinase" evidence="11">
    <location>
        <begin position="463"/>
        <end position="697"/>
    </location>
</feature>
<dbReference type="HOGENOM" id="CLU_000650_2_1_3"/>
<dbReference type="InterPro" id="IPR008207">
    <property type="entry name" value="Sig_transdc_His_kin_Hpt_dom"/>
</dbReference>
<feature type="modified residue" description="Phosphohistidine" evidence="7">
    <location>
        <position position="48"/>
    </location>
</feature>
<dbReference type="Gene3D" id="3.40.50.2300">
    <property type="match status" value="1"/>
</dbReference>
<feature type="domain" description="Response regulatory" evidence="12">
    <location>
        <begin position="892"/>
        <end position="1009"/>
    </location>
</feature>
<keyword evidence="6" id="KW-0902">Two-component regulatory system</keyword>
<proteinExistence type="predicted"/>
<feature type="domain" description="HPt" evidence="14">
    <location>
        <begin position="1"/>
        <end position="106"/>
    </location>
</feature>
<dbReference type="PROSITE" id="PS50894">
    <property type="entry name" value="HPT"/>
    <property type="match status" value="1"/>
</dbReference>
<dbReference type="EC" id="2.7.13.3" evidence="2"/>
<keyword evidence="9" id="KW-0175">Coiled coil</keyword>
<dbReference type="PRINTS" id="PR00344">
    <property type="entry name" value="BCTRLSENSOR"/>
</dbReference>
<dbReference type="InterPro" id="IPR004105">
    <property type="entry name" value="CheA-like_dim"/>
</dbReference>
<dbReference type="FunFam" id="3.30.565.10:FF:000016">
    <property type="entry name" value="Chemotaxis protein CheA, putative"/>
    <property type="match status" value="1"/>
</dbReference>
<evidence type="ECO:0000259" key="14">
    <source>
        <dbReference type="PROSITE" id="PS50894"/>
    </source>
</evidence>